<evidence type="ECO:0000256" key="1">
    <source>
        <dbReference type="ARBA" id="ARBA00006620"/>
    </source>
</evidence>
<dbReference type="Pfam" id="PF07927">
    <property type="entry name" value="HicA_toxin"/>
    <property type="match status" value="1"/>
</dbReference>
<gene>
    <name evidence="8" type="ORF">COV10_04790</name>
</gene>
<dbReference type="InterPro" id="IPR012933">
    <property type="entry name" value="HicA_mRNA_interferase"/>
</dbReference>
<keyword evidence="2" id="KW-1277">Toxin-antitoxin system</keyword>
<evidence type="ECO:0000256" key="4">
    <source>
        <dbReference type="ARBA" id="ARBA00022759"/>
    </source>
</evidence>
<dbReference type="Gene3D" id="3.30.920.30">
    <property type="entry name" value="Hypothetical protein"/>
    <property type="match status" value="1"/>
</dbReference>
<organism evidence="8 9">
    <name type="scientific">Candidatus Vogelbacteria bacterium CG10_big_fil_rev_8_21_14_0_10_51_16</name>
    <dbReference type="NCBI Taxonomy" id="1975045"/>
    <lineage>
        <taxon>Bacteria</taxon>
        <taxon>Candidatus Vogeliibacteriota</taxon>
    </lineage>
</organism>
<dbReference type="GO" id="GO:0016787">
    <property type="term" value="F:hydrolase activity"/>
    <property type="evidence" value="ECO:0007669"/>
    <property type="project" value="UniProtKB-KW"/>
</dbReference>
<name>A0A2H0RDH3_9BACT</name>
<dbReference type="EMBL" id="PCYI01000030">
    <property type="protein sequence ID" value="PIR44426.1"/>
    <property type="molecule type" value="Genomic_DNA"/>
</dbReference>
<dbReference type="GO" id="GO:0003729">
    <property type="term" value="F:mRNA binding"/>
    <property type="evidence" value="ECO:0007669"/>
    <property type="project" value="InterPro"/>
</dbReference>
<evidence type="ECO:0000256" key="5">
    <source>
        <dbReference type="ARBA" id="ARBA00022801"/>
    </source>
</evidence>
<dbReference type="Proteomes" id="UP000228767">
    <property type="component" value="Unassembled WGS sequence"/>
</dbReference>
<keyword evidence="7" id="KW-0346">Stress response</keyword>
<reference evidence="8 9" key="1">
    <citation type="submission" date="2017-09" db="EMBL/GenBank/DDBJ databases">
        <title>Depth-based differentiation of microbial function through sediment-hosted aquifers and enrichment of novel symbionts in the deep terrestrial subsurface.</title>
        <authorList>
            <person name="Probst A.J."/>
            <person name="Ladd B."/>
            <person name="Jarett J.K."/>
            <person name="Geller-Mcgrath D.E."/>
            <person name="Sieber C.M."/>
            <person name="Emerson J.B."/>
            <person name="Anantharaman K."/>
            <person name="Thomas B.C."/>
            <person name="Malmstrom R."/>
            <person name="Stieglmeier M."/>
            <person name="Klingl A."/>
            <person name="Woyke T."/>
            <person name="Ryan C.M."/>
            <person name="Banfield J.F."/>
        </authorList>
    </citation>
    <scope>NUCLEOTIDE SEQUENCE [LARGE SCALE GENOMIC DNA]</scope>
    <source>
        <strain evidence="8">CG10_big_fil_rev_8_21_14_0_10_51_16</strain>
    </source>
</reference>
<dbReference type="GO" id="GO:0004519">
    <property type="term" value="F:endonuclease activity"/>
    <property type="evidence" value="ECO:0007669"/>
    <property type="project" value="UniProtKB-KW"/>
</dbReference>
<keyword evidence="5" id="KW-0378">Hydrolase</keyword>
<sequence>MSKLPALKPKHAIKILTKLGFTEKRQKGSHKIFENSAGTVFVIAVHGNKELRAGITHELRQVSGLSDDEFLKLLKK</sequence>
<dbReference type="SUPFAM" id="SSF54786">
    <property type="entry name" value="YcfA/nrd intein domain"/>
    <property type="match status" value="1"/>
</dbReference>
<comment type="similarity">
    <text evidence="1">Belongs to the HicA mRNA interferase family.</text>
</comment>
<proteinExistence type="inferred from homology"/>
<evidence type="ECO:0000256" key="2">
    <source>
        <dbReference type="ARBA" id="ARBA00022649"/>
    </source>
</evidence>
<evidence type="ECO:0000256" key="6">
    <source>
        <dbReference type="ARBA" id="ARBA00022884"/>
    </source>
</evidence>
<accession>A0A2H0RDH3</accession>
<evidence type="ECO:0000313" key="8">
    <source>
        <dbReference type="EMBL" id="PIR44426.1"/>
    </source>
</evidence>
<evidence type="ECO:0000256" key="7">
    <source>
        <dbReference type="ARBA" id="ARBA00023016"/>
    </source>
</evidence>
<dbReference type="AlphaFoldDB" id="A0A2H0RDH3"/>
<evidence type="ECO:0000256" key="3">
    <source>
        <dbReference type="ARBA" id="ARBA00022722"/>
    </source>
</evidence>
<protein>
    <recommendedName>
        <fullName evidence="10">Type II toxin-antitoxin system HicA family toxin</fullName>
    </recommendedName>
</protein>
<keyword evidence="3" id="KW-0540">Nuclease</keyword>
<dbReference type="InterPro" id="IPR038570">
    <property type="entry name" value="HicA_sf"/>
</dbReference>
<evidence type="ECO:0000313" key="9">
    <source>
        <dbReference type="Proteomes" id="UP000228767"/>
    </source>
</evidence>
<comment type="caution">
    <text evidence="8">The sequence shown here is derived from an EMBL/GenBank/DDBJ whole genome shotgun (WGS) entry which is preliminary data.</text>
</comment>
<evidence type="ECO:0008006" key="10">
    <source>
        <dbReference type="Google" id="ProtNLM"/>
    </source>
</evidence>
<keyword evidence="4" id="KW-0255">Endonuclease</keyword>
<keyword evidence="6" id="KW-0694">RNA-binding</keyword>